<dbReference type="AlphaFoldDB" id="A0A0E2AW13"/>
<dbReference type="Pfam" id="PF14125">
    <property type="entry name" value="DUF4292"/>
    <property type="match status" value="1"/>
</dbReference>
<dbReference type="GeneID" id="60369876"/>
<sequence length="195" mass="21950">MKGSKLKQTVIKQSYLLPLLLMVVLLAGCKTSKVVKTTPVEPAYLSSKLQLTVPNKNGSMTVSGSMKMKSGERIQLSVLMPVFRSEVMRMEVTPDEVLLIDRMNKRYVRATRDELKGILPENADFDRLEKLLFKASLPGEKKELTGRELGIPSLEKAKVRLSDFSTAEFELIPTEVSSRYTQVALEDLLKMLMKL</sequence>
<comment type="caution">
    <text evidence="1">The sequence shown here is derived from an EMBL/GenBank/DDBJ whole genome shotgun (WGS) entry which is preliminary data.</text>
</comment>
<accession>A0A0E2AW13</accession>
<dbReference type="HOGENOM" id="CLU_1444990_0_0_10"/>
<dbReference type="InterPro" id="IPR025634">
    <property type="entry name" value="DUF4292"/>
</dbReference>
<dbReference type="PROSITE" id="PS51257">
    <property type="entry name" value="PROKAR_LIPOPROTEIN"/>
    <property type="match status" value="1"/>
</dbReference>
<organism evidence="1 2">
    <name type="scientific">Bacteroides fragilis CL07T12C05</name>
    <dbReference type="NCBI Taxonomy" id="997883"/>
    <lineage>
        <taxon>Bacteria</taxon>
        <taxon>Pseudomonadati</taxon>
        <taxon>Bacteroidota</taxon>
        <taxon>Bacteroidia</taxon>
        <taxon>Bacteroidales</taxon>
        <taxon>Bacteroidaceae</taxon>
        <taxon>Bacteroides</taxon>
    </lineage>
</organism>
<evidence type="ECO:0008006" key="3">
    <source>
        <dbReference type="Google" id="ProtNLM"/>
    </source>
</evidence>
<evidence type="ECO:0000313" key="2">
    <source>
        <dbReference type="Proteomes" id="UP000003879"/>
    </source>
</evidence>
<dbReference type="PATRIC" id="fig|997883.3.peg.401"/>
<evidence type="ECO:0000313" key="1">
    <source>
        <dbReference type="EMBL" id="EIZ00232.1"/>
    </source>
</evidence>
<protein>
    <recommendedName>
        <fullName evidence="3">DUF4292 domain-containing protein</fullName>
    </recommendedName>
</protein>
<gene>
    <name evidence="1" type="ORF">HMPREF1056_00380</name>
</gene>
<proteinExistence type="predicted"/>
<reference evidence="1 2" key="1">
    <citation type="submission" date="2012-02" db="EMBL/GenBank/DDBJ databases">
        <title>The Genome Sequence of Bacteroides fragilis CL07T12C05.</title>
        <authorList>
            <consortium name="The Broad Institute Genome Sequencing Platform"/>
            <person name="Earl A."/>
            <person name="Ward D."/>
            <person name="Feldgarden M."/>
            <person name="Gevers D."/>
            <person name="Zitomersky N.L."/>
            <person name="Coyne M.J."/>
            <person name="Comstock L.E."/>
            <person name="Young S.K."/>
            <person name="Zeng Q."/>
            <person name="Gargeya S."/>
            <person name="Fitzgerald M."/>
            <person name="Haas B."/>
            <person name="Abouelleil A."/>
            <person name="Alvarado L."/>
            <person name="Arachchi H.M."/>
            <person name="Berlin A."/>
            <person name="Chapman S.B."/>
            <person name="Gearin G."/>
            <person name="Goldberg J."/>
            <person name="Griggs A."/>
            <person name="Gujja S."/>
            <person name="Hansen M."/>
            <person name="Heiman D."/>
            <person name="Howarth C."/>
            <person name="Larimer J."/>
            <person name="Lui A."/>
            <person name="MacDonald P.J.P."/>
            <person name="McCowen C."/>
            <person name="Montmayeur A."/>
            <person name="Murphy C."/>
            <person name="Neiman D."/>
            <person name="Pearson M."/>
            <person name="Priest M."/>
            <person name="Roberts A."/>
            <person name="Saif S."/>
            <person name="Shea T."/>
            <person name="Sisk P."/>
            <person name="Stolte C."/>
            <person name="Sykes S."/>
            <person name="Wortman J."/>
            <person name="Nusbaum C."/>
            <person name="Birren B."/>
        </authorList>
    </citation>
    <scope>NUCLEOTIDE SEQUENCE [LARGE SCALE GENOMIC DNA]</scope>
    <source>
        <strain evidence="1 2">CL07T12C05</strain>
    </source>
</reference>
<dbReference type="Proteomes" id="UP000003879">
    <property type="component" value="Unassembled WGS sequence"/>
</dbReference>
<dbReference type="EMBL" id="AGXN01000003">
    <property type="protein sequence ID" value="EIZ00232.1"/>
    <property type="molecule type" value="Genomic_DNA"/>
</dbReference>
<name>A0A0E2AW13_BACFG</name>
<dbReference type="RefSeq" id="WP_005784040.1">
    <property type="nucleotide sequence ID" value="NZ_JH724215.1"/>
</dbReference>